<proteinExistence type="predicted"/>
<reference evidence="3 4" key="1">
    <citation type="submission" date="2020-10" db="EMBL/GenBank/DDBJ databases">
        <title>The genome of sulfurovum sp.</title>
        <authorList>
            <person name="Xie S."/>
            <person name="Shao Z."/>
            <person name="Jiang L."/>
        </authorList>
    </citation>
    <scope>NUCLEOTIDE SEQUENCE [LARGE SCALE GENOMIC DNA]</scope>
    <source>
        <strain evidence="3 4">ST-419</strain>
    </source>
</reference>
<evidence type="ECO:0000313" key="3">
    <source>
        <dbReference type="EMBL" id="QOR62250.1"/>
    </source>
</evidence>
<dbReference type="EMBL" id="CP063164">
    <property type="protein sequence ID" value="QOR62250.1"/>
    <property type="molecule type" value="Genomic_DNA"/>
</dbReference>
<keyword evidence="4" id="KW-1185">Reference proteome</keyword>
<feature type="region of interest" description="Disordered" evidence="2">
    <location>
        <begin position="47"/>
        <end position="68"/>
    </location>
</feature>
<keyword evidence="1" id="KW-0500">Molybdenum</keyword>
<dbReference type="InterPro" id="IPR006311">
    <property type="entry name" value="TAT_signal"/>
</dbReference>
<feature type="compositionally biased region" description="Low complexity" evidence="2">
    <location>
        <begin position="53"/>
        <end position="68"/>
    </location>
</feature>
<dbReference type="RefSeq" id="WP_197548953.1">
    <property type="nucleotide sequence ID" value="NZ_CP063164.1"/>
</dbReference>
<dbReference type="PROSITE" id="PS51318">
    <property type="entry name" value="TAT"/>
    <property type="match status" value="1"/>
</dbReference>
<accession>A0A7M1S7C4</accession>
<feature type="region of interest" description="Disordered" evidence="2">
    <location>
        <begin position="1"/>
        <end position="25"/>
    </location>
</feature>
<gene>
    <name evidence="3" type="ORF">IMZ28_01885</name>
</gene>
<evidence type="ECO:0000256" key="2">
    <source>
        <dbReference type="SAM" id="MobiDB-lite"/>
    </source>
</evidence>
<dbReference type="Proteomes" id="UP000595074">
    <property type="component" value="Chromosome"/>
</dbReference>
<dbReference type="KEGG" id="sinu:IMZ28_01885"/>
<dbReference type="InterPro" id="IPR019546">
    <property type="entry name" value="TAT_signal_bac_arc"/>
</dbReference>
<evidence type="ECO:0000256" key="1">
    <source>
        <dbReference type="ARBA" id="ARBA00022505"/>
    </source>
</evidence>
<sequence>MREKKKLQKPIVSEKVKNKRRDSRRSFLKKAAYAAPALVTLGQLARPSGAYADGSTGPSGPPTDGWTV</sequence>
<protein>
    <submittedName>
        <fullName evidence="3">Twin-arginine translocation signal domain-containing protein</fullName>
    </submittedName>
</protein>
<organism evidence="3 4">
    <name type="scientific">Sulfurovum indicum</name>
    <dbReference type="NCBI Taxonomy" id="2779528"/>
    <lineage>
        <taxon>Bacteria</taxon>
        <taxon>Pseudomonadati</taxon>
        <taxon>Campylobacterota</taxon>
        <taxon>Epsilonproteobacteria</taxon>
        <taxon>Campylobacterales</taxon>
        <taxon>Sulfurovaceae</taxon>
        <taxon>Sulfurovum</taxon>
    </lineage>
</organism>
<dbReference type="AlphaFoldDB" id="A0A7M1S7C4"/>
<evidence type="ECO:0000313" key="4">
    <source>
        <dbReference type="Proteomes" id="UP000595074"/>
    </source>
</evidence>
<dbReference type="NCBIfam" id="TIGR01409">
    <property type="entry name" value="TAT_signal_seq"/>
    <property type="match status" value="1"/>
</dbReference>
<name>A0A7M1S7C4_9BACT</name>